<sequence>MNRQRRGINQPNKDDQGQQSKFSSDYSEPQQAWDSQNTNPNSDAKKGNFSVMTSPETSSVDAQTTQESLNTVLNEPLSLEMPVMLQVSSPAIKTTVGVQLSDNSNLIPKNITSPQPSDELTSENTTTFKVKEKEMKDDGKRTLGRKDGGSKQTRFSKTTLMMLVLTMTTIVLFVPHLVIEIWKGGCLDVHSPVMEMNICQVAHIFPYLNSVINPFIYSFCNPKFRLQCRLFLRSVYNCVSLPI</sequence>
<feature type="compositionally biased region" description="Polar residues" evidence="7">
    <location>
        <begin position="7"/>
        <end position="42"/>
    </location>
</feature>
<evidence type="ECO:0008006" key="11">
    <source>
        <dbReference type="Google" id="ProtNLM"/>
    </source>
</evidence>
<evidence type="ECO:0000256" key="5">
    <source>
        <dbReference type="ARBA" id="ARBA00023136"/>
    </source>
</evidence>
<dbReference type="InterPro" id="IPR000276">
    <property type="entry name" value="GPCR_Rhodpsn"/>
</dbReference>
<keyword evidence="2" id="KW-1003">Cell membrane</keyword>
<evidence type="ECO:0000256" key="4">
    <source>
        <dbReference type="ARBA" id="ARBA00022989"/>
    </source>
</evidence>
<dbReference type="Proteomes" id="UP000245119">
    <property type="component" value="Linkage Group LG7"/>
</dbReference>
<evidence type="ECO:0000313" key="10">
    <source>
        <dbReference type="Proteomes" id="UP000245119"/>
    </source>
</evidence>
<evidence type="ECO:0000256" key="6">
    <source>
        <dbReference type="ARBA" id="ARBA00023170"/>
    </source>
</evidence>
<keyword evidence="3 8" id="KW-0812">Transmembrane</keyword>
<evidence type="ECO:0000256" key="8">
    <source>
        <dbReference type="SAM" id="Phobius"/>
    </source>
</evidence>
<keyword evidence="10" id="KW-1185">Reference proteome</keyword>
<feature type="region of interest" description="Disordered" evidence="7">
    <location>
        <begin position="1"/>
        <end position="66"/>
    </location>
</feature>
<comment type="caution">
    <text evidence="9">The sequence shown here is derived from an EMBL/GenBank/DDBJ whole genome shotgun (WGS) entry which is preliminary data.</text>
</comment>
<feature type="transmembrane region" description="Helical" evidence="8">
    <location>
        <begin position="160"/>
        <end position="179"/>
    </location>
</feature>
<proteinExistence type="predicted"/>
<comment type="subcellular location">
    <subcellularLocation>
        <location evidence="1">Cell membrane</location>
        <topology evidence="1">Multi-pass membrane protein</topology>
    </subcellularLocation>
</comment>
<dbReference type="AlphaFoldDB" id="A0A2T7P2U7"/>
<dbReference type="GO" id="GO:0004930">
    <property type="term" value="F:G protein-coupled receptor activity"/>
    <property type="evidence" value="ECO:0007669"/>
    <property type="project" value="InterPro"/>
</dbReference>
<dbReference type="PANTHER" id="PTHR24241">
    <property type="entry name" value="NEUROPEPTIDE RECEPTOR-RELATED G-PROTEIN COUPLED RECEPTOR"/>
    <property type="match status" value="1"/>
</dbReference>
<keyword evidence="4 8" id="KW-1133">Transmembrane helix</keyword>
<evidence type="ECO:0000256" key="3">
    <source>
        <dbReference type="ARBA" id="ARBA00022692"/>
    </source>
</evidence>
<dbReference type="Gene3D" id="1.20.1070.10">
    <property type="entry name" value="Rhodopsin 7-helix transmembrane proteins"/>
    <property type="match status" value="1"/>
</dbReference>
<evidence type="ECO:0000256" key="2">
    <source>
        <dbReference type="ARBA" id="ARBA00022475"/>
    </source>
</evidence>
<gene>
    <name evidence="9" type="ORF">C0Q70_12921</name>
</gene>
<dbReference type="GO" id="GO:0042277">
    <property type="term" value="F:peptide binding"/>
    <property type="evidence" value="ECO:0007669"/>
    <property type="project" value="TreeGrafter"/>
</dbReference>
<dbReference type="PRINTS" id="PR00237">
    <property type="entry name" value="GPCRRHODOPSN"/>
</dbReference>
<dbReference type="PANTHER" id="PTHR24241:SF76">
    <property type="entry name" value="NEUROPEPTIDE SIFAMIDE RECEPTOR"/>
    <property type="match status" value="1"/>
</dbReference>
<dbReference type="OrthoDB" id="6153266at2759"/>
<reference evidence="9 10" key="1">
    <citation type="submission" date="2018-04" db="EMBL/GenBank/DDBJ databases">
        <title>The genome of golden apple snail Pomacea canaliculata provides insight into stress tolerance and invasive adaptation.</title>
        <authorList>
            <person name="Liu C."/>
            <person name="Liu B."/>
            <person name="Ren Y."/>
            <person name="Zhang Y."/>
            <person name="Wang H."/>
            <person name="Li S."/>
            <person name="Jiang F."/>
            <person name="Yin L."/>
            <person name="Zhang G."/>
            <person name="Qian W."/>
            <person name="Fan W."/>
        </authorList>
    </citation>
    <scope>NUCLEOTIDE SEQUENCE [LARGE SCALE GENOMIC DNA]</scope>
    <source>
        <strain evidence="9">SZHN2017</strain>
        <tissue evidence="9">Muscle</tissue>
    </source>
</reference>
<name>A0A2T7P2U7_POMCA</name>
<dbReference type="SUPFAM" id="SSF81321">
    <property type="entry name" value="Family A G protein-coupled receptor-like"/>
    <property type="match status" value="1"/>
</dbReference>
<evidence type="ECO:0000256" key="1">
    <source>
        <dbReference type="ARBA" id="ARBA00004651"/>
    </source>
</evidence>
<feature type="compositionally biased region" description="Polar residues" evidence="7">
    <location>
        <begin position="50"/>
        <end position="66"/>
    </location>
</feature>
<evidence type="ECO:0000313" key="9">
    <source>
        <dbReference type="EMBL" id="PVD27749.1"/>
    </source>
</evidence>
<keyword evidence="6" id="KW-0675">Receptor</keyword>
<protein>
    <recommendedName>
        <fullName evidence="11">G-protein coupled receptors family 1 profile domain-containing protein</fullName>
    </recommendedName>
</protein>
<organism evidence="9 10">
    <name type="scientific">Pomacea canaliculata</name>
    <name type="common">Golden apple snail</name>
    <dbReference type="NCBI Taxonomy" id="400727"/>
    <lineage>
        <taxon>Eukaryota</taxon>
        <taxon>Metazoa</taxon>
        <taxon>Spiralia</taxon>
        <taxon>Lophotrochozoa</taxon>
        <taxon>Mollusca</taxon>
        <taxon>Gastropoda</taxon>
        <taxon>Caenogastropoda</taxon>
        <taxon>Architaenioglossa</taxon>
        <taxon>Ampullarioidea</taxon>
        <taxon>Ampullariidae</taxon>
        <taxon>Pomacea</taxon>
    </lineage>
</organism>
<evidence type="ECO:0000256" key="7">
    <source>
        <dbReference type="SAM" id="MobiDB-lite"/>
    </source>
</evidence>
<dbReference type="EMBL" id="PZQS01000007">
    <property type="protein sequence ID" value="PVD27749.1"/>
    <property type="molecule type" value="Genomic_DNA"/>
</dbReference>
<dbReference type="GO" id="GO:0032870">
    <property type="term" value="P:cellular response to hormone stimulus"/>
    <property type="evidence" value="ECO:0007669"/>
    <property type="project" value="TreeGrafter"/>
</dbReference>
<accession>A0A2T7P2U7</accession>
<dbReference type="CDD" id="cd00637">
    <property type="entry name" value="7tm_classA_rhodopsin-like"/>
    <property type="match status" value="1"/>
</dbReference>
<keyword evidence="5 8" id="KW-0472">Membrane</keyword>
<dbReference type="GO" id="GO:0005886">
    <property type="term" value="C:plasma membrane"/>
    <property type="evidence" value="ECO:0007669"/>
    <property type="project" value="UniProtKB-SubCell"/>
</dbReference>